<dbReference type="EMBL" id="JANPWB010000002">
    <property type="protein sequence ID" value="KAJ1207737.1"/>
    <property type="molecule type" value="Genomic_DNA"/>
</dbReference>
<keyword evidence="3" id="KW-1185">Reference proteome</keyword>
<name>A0AAV7W5A5_PLEWA</name>
<dbReference type="AlphaFoldDB" id="A0AAV7W5A5"/>
<accession>A0AAV7W5A5</accession>
<comment type="caution">
    <text evidence="2">The sequence shown here is derived from an EMBL/GenBank/DDBJ whole genome shotgun (WGS) entry which is preliminary data.</text>
</comment>
<dbReference type="Proteomes" id="UP001066276">
    <property type="component" value="Chromosome 1_2"/>
</dbReference>
<evidence type="ECO:0000313" key="3">
    <source>
        <dbReference type="Proteomes" id="UP001066276"/>
    </source>
</evidence>
<feature type="region of interest" description="Disordered" evidence="1">
    <location>
        <begin position="1"/>
        <end position="38"/>
    </location>
</feature>
<evidence type="ECO:0000256" key="1">
    <source>
        <dbReference type="SAM" id="MobiDB-lite"/>
    </source>
</evidence>
<feature type="compositionally biased region" description="Polar residues" evidence="1">
    <location>
        <begin position="9"/>
        <end position="27"/>
    </location>
</feature>
<sequence>MGNDRSMRVAQQTKMDQFTAPSASGGLQSAEGEAQRGTIKPSGAQTLVAIEASGLVLQAKIEAIALDANLLRTDLCKVAERSLETESQVTEMQEDVSHLKATVMALETHSSKMEAWLEDAEGRSYRCNLRFLGFPEGAEGSKPEVFLDKWIVKALLSANLSTFLTLESMRRS</sequence>
<proteinExistence type="predicted"/>
<protein>
    <submittedName>
        <fullName evidence="2">Uncharacterized protein</fullName>
    </submittedName>
</protein>
<gene>
    <name evidence="2" type="ORF">NDU88_003127</name>
</gene>
<evidence type="ECO:0000313" key="2">
    <source>
        <dbReference type="EMBL" id="KAJ1207737.1"/>
    </source>
</evidence>
<reference evidence="2" key="1">
    <citation type="journal article" date="2022" name="bioRxiv">
        <title>Sequencing and chromosome-scale assembly of the giantPleurodeles waltlgenome.</title>
        <authorList>
            <person name="Brown T."/>
            <person name="Elewa A."/>
            <person name="Iarovenko S."/>
            <person name="Subramanian E."/>
            <person name="Araus A.J."/>
            <person name="Petzold A."/>
            <person name="Susuki M."/>
            <person name="Suzuki K.-i.T."/>
            <person name="Hayashi T."/>
            <person name="Toyoda A."/>
            <person name="Oliveira C."/>
            <person name="Osipova E."/>
            <person name="Leigh N.D."/>
            <person name="Simon A."/>
            <person name="Yun M.H."/>
        </authorList>
    </citation>
    <scope>NUCLEOTIDE SEQUENCE</scope>
    <source>
        <strain evidence="2">20211129_DDA</strain>
        <tissue evidence="2">Liver</tissue>
    </source>
</reference>
<organism evidence="2 3">
    <name type="scientific">Pleurodeles waltl</name>
    <name type="common">Iberian ribbed newt</name>
    <dbReference type="NCBI Taxonomy" id="8319"/>
    <lineage>
        <taxon>Eukaryota</taxon>
        <taxon>Metazoa</taxon>
        <taxon>Chordata</taxon>
        <taxon>Craniata</taxon>
        <taxon>Vertebrata</taxon>
        <taxon>Euteleostomi</taxon>
        <taxon>Amphibia</taxon>
        <taxon>Batrachia</taxon>
        <taxon>Caudata</taxon>
        <taxon>Salamandroidea</taxon>
        <taxon>Salamandridae</taxon>
        <taxon>Pleurodelinae</taxon>
        <taxon>Pleurodeles</taxon>
    </lineage>
</organism>